<organism evidence="2 3">
    <name type="scientific">Cajanus cajan</name>
    <name type="common">Pigeon pea</name>
    <name type="synonym">Cajanus indicus</name>
    <dbReference type="NCBI Taxonomy" id="3821"/>
    <lineage>
        <taxon>Eukaryota</taxon>
        <taxon>Viridiplantae</taxon>
        <taxon>Streptophyta</taxon>
        <taxon>Embryophyta</taxon>
        <taxon>Tracheophyta</taxon>
        <taxon>Spermatophyta</taxon>
        <taxon>Magnoliopsida</taxon>
        <taxon>eudicotyledons</taxon>
        <taxon>Gunneridae</taxon>
        <taxon>Pentapetalae</taxon>
        <taxon>rosids</taxon>
        <taxon>fabids</taxon>
        <taxon>Fabales</taxon>
        <taxon>Fabaceae</taxon>
        <taxon>Papilionoideae</taxon>
        <taxon>50 kb inversion clade</taxon>
        <taxon>NPAAA clade</taxon>
        <taxon>indigoferoid/millettioid clade</taxon>
        <taxon>Phaseoleae</taxon>
        <taxon>Cajanus</taxon>
    </lineage>
</organism>
<dbReference type="AlphaFoldDB" id="A0A151TRV6"/>
<dbReference type="InterPro" id="IPR044730">
    <property type="entry name" value="RNase_H-like_dom_plant"/>
</dbReference>
<dbReference type="Pfam" id="PF13456">
    <property type="entry name" value="RVT_3"/>
    <property type="match status" value="1"/>
</dbReference>
<reference evidence="2 3" key="1">
    <citation type="journal article" date="2012" name="Nat. Biotechnol.">
        <title>Draft genome sequence of pigeonpea (Cajanus cajan), an orphan legume crop of resource-poor farmers.</title>
        <authorList>
            <person name="Varshney R.K."/>
            <person name="Chen W."/>
            <person name="Li Y."/>
            <person name="Bharti A.K."/>
            <person name="Saxena R.K."/>
            <person name="Schlueter J.A."/>
            <person name="Donoghue M.T."/>
            <person name="Azam S."/>
            <person name="Fan G."/>
            <person name="Whaley A.M."/>
            <person name="Farmer A.D."/>
            <person name="Sheridan J."/>
            <person name="Iwata A."/>
            <person name="Tuteja R."/>
            <person name="Penmetsa R.V."/>
            <person name="Wu W."/>
            <person name="Upadhyaya H.D."/>
            <person name="Yang S.P."/>
            <person name="Shah T."/>
            <person name="Saxena K.B."/>
            <person name="Michael T."/>
            <person name="McCombie W.R."/>
            <person name="Yang B."/>
            <person name="Zhang G."/>
            <person name="Yang H."/>
            <person name="Wang J."/>
            <person name="Spillane C."/>
            <person name="Cook D.R."/>
            <person name="May G.D."/>
            <person name="Xu X."/>
            <person name="Jackson S.A."/>
        </authorList>
    </citation>
    <scope>NUCLEOTIDE SEQUENCE [LARGE SCALE GENOMIC DNA]</scope>
    <source>
        <strain evidence="3">cv. Asha</strain>
    </source>
</reference>
<gene>
    <name evidence="2" type="ORF">KK1_008991</name>
</gene>
<dbReference type="InterPro" id="IPR002156">
    <property type="entry name" value="RNaseH_domain"/>
</dbReference>
<evidence type="ECO:0000313" key="3">
    <source>
        <dbReference type="Proteomes" id="UP000075243"/>
    </source>
</evidence>
<dbReference type="Proteomes" id="UP000075243">
    <property type="component" value="Chromosome 3"/>
</dbReference>
<dbReference type="SUPFAM" id="SSF53098">
    <property type="entry name" value="Ribonuclease H-like"/>
    <property type="match status" value="1"/>
</dbReference>
<evidence type="ECO:0000259" key="1">
    <source>
        <dbReference type="PROSITE" id="PS50879"/>
    </source>
</evidence>
<proteinExistence type="predicted"/>
<dbReference type="GO" id="GO:0004523">
    <property type="term" value="F:RNA-DNA hybrid ribonuclease activity"/>
    <property type="evidence" value="ECO:0007669"/>
    <property type="project" value="InterPro"/>
</dbReference>
<evidence type="ECO:0000313" key="2">
    <source>
        <dbReference type="EMBL" id="KYP69787.1"/>
    </source>
</evidence>
<dbReference type="PROSITE" id="PS50879">
    <property type="entry name" value="RNASE_H_1"/>
    <property type="match status" value="1"/>
</dbReference>
<protein>
    <submittedName>
        <fullName evidence="2">Ribonuclease H protein At1g65750 family</fullName>
    </submittedName>
</protein>
<dbReference type="PANTHER" id="PTHR47723">
    <property type="entry name" value="OS05G0353850 PROTEIN"/>
    <property type="match status" value="1"/>
</dbReference>
<dbReference type="PANTHER" id="PTHR47723:SF19">
    <property type="entry name" value="POLYNUCLEOTIDYL TRANSFERASE, RIBONUCLEASE H-LIKE SUPERFAMILY PROTEIN"/>
    <property type="match status" value="1"/>
</dbReference>
<dbReference type="InterPro" id="IPR036397">
    <property type="entry name" value="RNaseH_sf"/>
</dbReference>
<dbReference type="CDD" id="cd06222">
    <property type="entry name" value="RNase_H_like"/>
    <property type="match status" value="1"/>
</dbReference>
<dbReference type="Gene3D" id="3.30.420.10">
    <property type="entry name" value="Ribonuclease H-like superfamily/Ribonuclease H"/>
    <property type="match status" value="1"/>
</dbReference>
<dbReference type="InterPro" id="IPR012337">
    <property type="entry name" value="RNaseH-like_sf"/>
</dbReference>
<dbReference type="EMBL" id="CM003605">
    <property type="protein sequence ID" value="KYP69787.1"/>
    <property type="molecule type" value="Genomic_DNA"/>
</dbReference>
<keyword evidence="3" id="KW-1185">Reference proteome</keyword>
<dbReference type="GO" id="GO:0003676">
    <property type="term" value="F:nucleic acid binding"/>
    <property type="evidence" value="ECO:0007669"/>
    <property type="project" value="InterPro"/>
</dbReference>
<sequence length="184" mass="21439">MFFNLDDEYLLNVSWKVKWKKPEIGWVKVNVDGSRDHEGPGVVRDACGTWLIGFFQELDPTNKPHETELQAILTGLELALKMNFDKVVVESDSEPAVRMVKSELGSNQRPEYEVVQRIKNLILDHKWQVMVAYVPRNANRLADKLANDARKLSSYEPRKYLSVLINMSSYSRRTMERFMWDFSP</sequence>
<accession>A0A151TRV6</accession>
<name>A0A151TRV6_CAJCA</name>
<dbReference type="OMA" id="CTLAVEM"/>
<dbReference type="InterPro" id="IPR053151">
    <property type="entry name" value="RNase_H-like"/>
</dbReference>
<feature type="domain" description="RNase H type-1" evidence="1">
    <location>
        <begin position="23"/>
        <end position="151"/>
    </location>
</feature>
<dbReference type="Gramene" id="C.cajan_08735.t">
    <property type="protein sequence ID" value="C.cajan_08735.t.cds1"/>
    <property type="gene ID" value="C.cajan_08735"/>
</dbReference>